<dbReference type="HAMAP" id="MF_01468">
    <property type="entry name" value="RNase_Mini_III"/>
    <property type="match status" value="1"/>
</dbReference>
<keyword evidence="1" id="KW-0540">Nuclease</keyword>
<evidence type="ECO:0000313" key="5">
    <source>
        <dbReference type="EMBL" id="SVC37371.1"/>
    </source>
</evidence>
<dbReference type="GO" id="GO:0006396">
    <property type="term" value="P:RNA processing"/>
    <property type="evidence" value="ECO:0007669"/>
    <property type="project" value="InterPro"/>
</dbReference>
<dbReference type="Gene3D" id="1.10.1520.10">
    <property type="entry name" value="Ribonuclease III domain"/>
    <property type="match status" value="1"/>
</dbReference>
<sequence>MFKPSSEENISKHHQSTSTFTLSYLGDACYELWCRKLVTHRYSNPNQVHRKTVQLVRCQSQSKLIELLLPLLTEEEKKVYTKGKNTRPNNVPKSATVEEYRKSTGFECLVGYWLIRDEAERFNELMNDETVLPFIESFLTSSSSLGQSSCLTEEGTF</sequence>
<keyword evidence="2" id="KW-0255">Endonuclease</keyword>
<dbReference type="SUPFAM" id="SSF69065">
    <property type="entry name" value="RNase III domain-like"/>
    <property type="match status" value="1"/>
</dbReference>
<gene>
    <name evidence="5" type="ORF">METZ01_LOCUS290225</name>
</gene>
<dbReference type="InterPro" id="IPR008226">
    <property type="entry name" value="Mini3_fam"/>
</dbReference>
<dbReference type="GO" id="GO:0004525">
    <property type="term" value="F:ribonuclease III activity"/>
    <property type="evidence" value="ECO:0007669"/>
    <property type="project" value="InterPro"/>
</dbReference>
<evidence type="ECO:0000256" key="2">
    <source>
        <dbReference type="ARBA" id="ARBA00022759"/>
    </source>
</evidence>
<reference evidence="5" key="1">
    <citation type="submission" date="2018-05" db="EMBL/GenBank/DDBJ databases">
        <authorList>
            <person name="Lanie J.A."/>
            <person name="Ng W.-L."/>
            <person name="Kazmierczak K.M."/>
            <person name="Andrzejewski T.M."/>
            <person name="Davidsen T.M."/>
            <person name="Wayne K.J."/>
            <person name="Tettelin H."/>
            <person name="Glass J.I."/>
            <person name="Rusch D."/>
            <person name="Podicherti R."/>
            <person name="Tsui H.-C.T."/>
            <person name="Winkler M.E."/>
        </authorList>
    </citation>
    <scope>NUCLEOTIDE SEQUENCE</scope>
</reference>
<dbReference type="AlphaFoldDB" id="A0A382LR67"/>
<dbReference type="EMBL" id="UINC01087746">
    <property type="protein sequence ID" value="SVC37371.1"/>
    <property type="molecule type" value="Genomic_DNA"/>
</dbReference>
<dbReference type="InterPro" id="IPR036389">
    <property type="entry name" value="RNase_III_sf"/>
</dbReference>
<name>A0A382LR67_9ZZZZ</name>
<proteinExistence type="inferred from homology"/>
<accession>A0A382LR67</accession>
<dbReference type="PANTHER" id="PTHR34276:SF1">
    <property type="entry name" value="MINI-RIBONUCLEASE 3"/>
    <property type="match status" value="1"/>
</dbReference>
<dbReference type="InterPro" id="IPR000999">
    <property type="entry name" value="RNase_III_dom"/>
</dbReference>
<protein>
    <recommendedName>
        <fullName evidence="4">RNase III domain-containing protein</fullName>
    </recommendedName>
</protein>
<evidence type="ECO:0000256" key="3">
    <source>
        <dbReference type="ARBA" id="ARBA00022801"/>
    </source>
</evidence>
<organism evidence="5">
    <name type="scientific">marine metagenome</name>
    <dbReference type="NCBI Taxonomy" id="408172"/>
    <lineage>
        <taxon>unclassified sequences</taxon>
        <taxon>metagenomes</taxon>
        <taxon>ecological metagenomes</taxon>
    </lineage>
</organism>
<keyword evidence="3" id="KW-0378">Hydrolase</keyword>
<dbReference type="Pfam" id="PF00636">
    <property type="entry name" value="Ribonuclease_3"/>
    <property type="match status" value="1"/>
</dbReference>
<feature type="domain" description="RNase III" evidence="4">
    <location>
        <begin position="22"/>
        <end position="116"/>
    </location>
</feature>
<evidence type="ECO:0000259" key="4">
    <source>
        <dbReference type="Pfam" id="PF00636"/>
    </source>
</evidence>
<evidence type="ECO:0000256" key="1">
    <source>
        <dbReference type="ARBA" id="ARBA00022722"/>
    </source>
</evidence>
<dbReference type="PANTHER" id="PTHR34276">
    <property type="entry name" value="MINI-RIBONUCLEASE 3"/>
    <property type="match status" value="1"/>
</dbReference>